<reference evidence="1" key="1">
    <citation type="submission" date="2021-06" db="EMBL/GenBank/DDBJ databases">
        <authorList>
            <person name="Hodson N. C."/>
            <person name="Mongue J. A."/>
            <person name="Jaron S. K."/>
        </authorList>
    </citation>
    <scope>NUCLEOTIDE SEQUENCE</scope>
</reference>
<protein>
    <submittedName>
        <fullName evidence="1">Uncharacterized protein</fullName>
    </submittedName>
</protein>
<feature type="non-terminal residue" evidence="1">
    <location>
        <position position="1"/>
    </location>
</feature>
<accession>A0A8J2PF50</accession>
<keyword evidence="2" id="KW-1185">Reference proteome</keyword>
<proteinExistence type="predicted"/>
<sequence>MQFYFVEPTSRILVTTPSNVASDLITEQLVSTNRFSPEDLVRLNGFTRRTPISKTIAKFCVGIECLDIAVNSRLIVCTVVTAG</sequence>
<organism evidence="1 2">
    <name type="scientific">Allacma fusca</name>
    <dbReference type="NCBI Taxonomy" id="39272"/>
    <lineage>
        <taxon>Eukaryota</taxon>
        <taxon>Metazoa</taxon>
        <taxon>Ecdysozoa</taxon>
        <taxon>Arthropoda</taxon>
        <taxon>Hexapoda</taxon>
        <taxon>Collembola</taxon>
        <taxon>Symphypleona</taxon>
        <taxon>Sminthuridae</taxon>
        <taxon>Allacma</taxon>
    </lineage>
</organism>
<comment type="caution">
    <text evidence="1">The sequence shown here is derived from an EMBL/GenBank/DDBJ whole genome shotgun (WGS) entry which is preliminary data.</text>
</comment>
<dbReference type="AlphaFoldDB" id="A0A8J2PF50"/>
<dbReference type="Proteomes" id="UP000708208">
    <property type="component" value="Unassembled WGS sequence"/>
</dbReference>
<name>A0A8J2PF50_9HEXA</name>
<evidence type="ECO:0000313" key="1">
    <source>
        <dbReference type="EMBL" id="CAG7827082.1"/>
    </source>
</evidence>
<gene>
    <name evidence="1" type="ORF">AFUS01_LOCUS37090</name>
</gene>
<dbReference type="EMBL" id="CAJVCH010542202">
    <property type="protein sequence ID" value="CAG7827082.1"/>
    <property type="molecule type" value="Genomic_DNA"/>
</dbReference>
<evidence type="ECO:0000313" key="2">
    <source>
        <dbReference type="Proteomes" id="UP000708208"/>
    </source>
</evidence>